<proteinExistence type="predicted"/>
<protein>
    <submittedName>
        <fullName evidence="1">Uncharacterized protein</fullName>
    </submittedName>
</protein>
<gene>
    <name evidence="1" type="ORF">UFOVP760_157</name>
</gene>
<reference evidence="1" key="1">
    <citation type="submission" date="2020-05" db="EMBL/GenBank/DDBJ databases">
        <authorList>
            <person name="Chiriac C."/>
            <person name="Salcher M."/>
            <person name="Ghai R."/>
            <person name="Kavagutti S V."/>
        </authorList>
    </citation>
    <scope>NUCLEOTIDE SEQUENCE</scope>
</reference>
<sequence length="103" mass="11970">MQSILSKRANNVEVEATQHNMSYDEYARWLCLLEGIDLVGKRVEQLKRRSPGNDIDWIKPLAFQKYIDERFLSMKSDLEEIERNKELTNVHITCTTSQALALA</sequence>
<evidence type="ECO:0000313" key="1">
    <source>
        <dbReference type="EMBL" id="CAB5226381.1"/>
    </source>
</evidence>
<organism evidence="1">
    <name type="scientific">uncultured Caudovirales phage</name>
    <dbReference type="NCBI Taxonomy" id="2100421"/>
    <lineage>
        <taxon>Viruses</taxon>
        <taxon>Duplodnaviria</taxon>
        <taxon>Heunggongvirae</taxon>
        <taxon>Uroviricota</taxon>
        <taxon>Caudoviricetes</taxon>
        <taxon>Peduoviridae</taxon>
        <taxon>Maltschvirus</taxon>
        <taxon>Maltschvirus maltsch</taxon>
    </lineage>
</organism>
<name>A0A6J7X682_9CAUD</name>
<accession>A0A6J7X682</accession>
<dbReference type="EMBL" id="LR798360">
    <property type="protein sequence ID" value="CAB5226381.1"/>
    <property type="molecule type" value="Genomic_DNA"/>
</dbReference>